<feature type="domain" description="VOC" evidence="1">
    <location>
        <begin position="318"/>
        <end position="427"/>
    </location>
</feature>
<dbReference type="CDD" id="cd07246">
    <property type="entry name" value="VOC_like"/>
    <property type="match status" value="1"/>
</dbReference>
<gene>
    <name evidence="2" type="ORF">BJ999_003244</name>
</gene>
<dbReference type="Gene3D" id="3.10.180.10">
    <property type="entry name" value="2,3-Dihydroxybiphenyl 1,2-Dioxygenase, domain 1"/>
    <property type="match status" value="2"/>
</dbReference>
<dbReference type="AlphaFoldDB" id="A0A7Y9GAH6"/>
<dbReference type="PANTHER" id="PTHR33993">
    <property type="entry name" value="GLYOXALASE-RELATED"/>
    <property type="match status" value="1"/>
</dbReference>
<sequence>MTDPLEALRTPVVPVDPDPAFAARLRERLRRALLQPTGETMTTTTVRETQAEVRSLTPYLCVDDGRRALRWYAEAFGAELRGEPMVMEDGRVGHAELVIGDSVLMLADEWPESGLLGPKARGGPSQSLYLNVPDVDIVFSHAVEMGAVAHRPVADYPYGRNGVVMDPFGHRWVIAGPPLPARPRLRHGDVGYASVWVPDVDRAAAFYGSVLGWHTVPGGAEAGRRVEGLPEQHIGLFGGQEHRTVYLAFAVEDVHGTVRQIRDAGGDAQEPTDEPFGVSAMCTDDQGLRFSVYQPAEAVSPVEGRLAEAAGLTAHHGEISYLTIGVPDIARARSFYGEVLHWEFTPGHTPGGWSVRLGGTEVRPMTGMYGGADHPVVVPMYTVDDIEPAVARVREAGGTATDPARQPYGVTSECTDDQGSRFYLGQH</sequence>
<proteinExistence type="predicted"/>
<keyword evidence="3" id="KW-1185">Reference proteome</keyword>
<reference evidence="2 3" key="1">
    <citation type="submission" date="2020-07" db="EMBL/GenBank/DDBJ databases">
        <title>Sequencing the genomes of 1000 actinobacteria strains.</title>
        <authorList>
            <person name="Klenk H.-P."/>
        </authorList>
    </citation>
    <scope>NUCLEOTIDE SEQUENCE [LARGE SCALE GENOMIC DNA]</scope>
    <source>
        <strain evidence="2 3">DSM 43461</strain>
    </source>
</reference>
<dbReference type="PROSITE" id="PS51819">
    <property type="entry name" value="VOC"/>
    <property type="match status" value="3"/>
</dbReference>
<organism evidence="2 3">
    <name type="scientific">Actinomadura citrea</name>
    <dbReference type="NCBI Taxonomy" id="46158"/>
    <lineage>
        <taxon>Bacteria</taxon>
        <taxon>Bacillati</taxon>
        <taxon>Actinomycetota</taxon>
        <taxon>Actinomycetes</taxon>
        <taxon>Streptosporangiales</taxon>
        <taxon>Thermomonosporaceae</taxon>
        <taxon>Actinomadura</taxon>
    </lineage>
</organism>
<dbReference type="Pfam" id="PF00903">
    <property type="entry name" value="Glyoxalase"/>
    <property type="match status" value="3"/>
</dbReference>
<feature type="domain" description="VOC" evidence="1">
    <location>
        <begin position="52"/>
        <end position="177"/>
    </location>
</feature>
<evidence type="ECO:0000313" key="2">
    <source>
        <dbReference type="EMBL" id="NYE12948.1"/>
    </source>
</evidence>
<feature type="domain" description="VOC" evidence="1">
    <location>
        <begin position="189"/>
        <end position="295"/>
    </location>
</feature>
<protein>
    <submittedName>
        <fullName evidence="2">Putative enzyme related to lactoylglutathione lyase</fullName>
    </submittedName>
</protein>
<dbReference type="InterPro" id="IPR029068">
    <property type="entry name" value="Glyas_Bleomycin-R_OHBP_Dase"/>
</dbReference>
<dbReference type="InterPro" id="IPR004360">
    <property type="entry name" value="Glyas_Fos-R_dOase_dom"/>
</dbReference>
<dbReference type="SUPFAM" id="SSF54593">
    <property type="entry name" value="Glyoxalase/Bleomycin resistance protein/Dihydroxybiphenyl dioxygenase"/>
    <property type="match status" value="3"/>
</dbReference>
<dbReference type="Gene3D" id="3.30.720.110">
    <property type="match status" value="1"/>
</dbReference>
<evidence type="ECO:0000313" key="3">
    <source>
        <dbReference type="Proteomes" id="UP000591272"/>
    </source>
</evidence>
<comment type="caution">
    <text evidence="2">The sequence shown here is derived from an EMBL/GenBank/DDBJ whole genome shotgun (WGS) entry which is preliminary data.</text>
</comment>
<dbReference type="Proteomes" id="UP000591272">
    <property type="component" value="Unassembled WGS sequence"/>
</dbReference>
<dbReference type="InterPro" id="IPR052164">
    <property type="entry name" value="Anthracycline_SecMetBiosynth"/>
</dbReference>
<dbReference type="EMBL" id="JACCBT010000001">
    <property type="protein sequence ID" value="NYE12948.1"/>
    <property type="molecule type" value="Genomic_DNA"/>
</dbReference>
<dbReference type="InterPro" id="IPR037523">
    <property type="entry name" value="VOC_core"/>
</dbReference>
<evidence type="ECO:0000259" key="1">
    <source>
        <dbReference type="PROSITE" id="PS51819"/>
    </source>
</evidence>
<keyword evidence="2" id="KW-0456">Lyase</keyword>
<accession>A0A7Y9GAH6</accession>
<dbReference type="RefSeq" id="WP_179834076.1">
    <property type="nucleotide sequence ID" value="NZ_BMRD01000013.1"/>
</dbReference>
<dbReference type="GO" id="GO:0016829">
    <property type="term" value="F:lyase activity"/>
    <property type="evidence" value="ECO:0007669"/>
    <property type="project" value="UniProtKB-KW"/>
</dbReference>
<name>A0A7Y9GAH6_9ACTN</name>
<dbReference type="Gene3D" id="3.30.720.120">
    <property type="match status" value="1"/>
</dbReference>